<proteinExistence type="predicted"/>
<name>A0A6J6SI99_9ZZZZ</name>
<organism evidence="1">
    <name type="scientific">freshwater metagenome</name>
    <dbReference type="NCBI Taxonomy" id="449393"/>
    <lineage>
        <taxon>unclassified sequences</taxon>
        <taxon>metagenomes</taxon>
        <taxon>ecological metagenomes</taxon>
    </lineage>
</organism>
<evidence type="ECO:0000313" key="1">
    <source>
        <dbReference type="EMBL" id="CAB4734375.1"/>
    </source>
</evidence>
<gene>
    <name evidence="1" type="ORF">UFOPK2766_00544</name>
</gene>
<reference evidence="1" key="1">
    <citation type="submission" date="2020-05" db="EMBL/GenBank/DDBJ databases">
        <authorList>
            <person name="Chiriac C."/>
            <person name="Salcher M."/>
            <person name="Ghai R."/>
            <person name="Kavagutti S V."/>
        </authorList>
    </citation>
    <scope>NUCLEOTIDE SEQUENCE</scope>
</reference>
<protein>
    <submittedName>
        <fullName evidence="1">Unannotated protein</fullName>
    </submittedName>
</protein>
<dbReference type="EMBL" id="CAEZYU010000017">
    <property type="protein sequence ID" value="CAB4734375.1"/>
    <property type="molecule type" value="Genomic_DNA"/>
</dbReference>
<sequence>MAPIAVAGRIGVITKEIDISSDPLLAQTLLGGVDELFKNPLPCFVVSHEVIQGVTLRRRVLRM</sequence>
<dbReference type="AlphaFoldDB" id="A0A6J6SI99"/>
<accession>A0A6J6SI99</accession>